<keyword evidence="4" id="KW-1185">Reference proteome</keyword>
<evidence type="ECO:0000313" key="4">
    <source>
        <dbReference type="Proteomes" id="UP000789595"/>
    </source>
</evidence>
<feature type="region of interest" description="Disordered" evidence="1">
    <location>
        <begin position="270"/>
        <end position="322"/>
    </location>
</feature>
<name>A0A8J2S7Z8_9STRA</name>
<feature type="compositionally biased region" description="Basic and acidic residues" evidence="1">
    <location>
        <begin position="281"/>
        <end position="294"/>
    </location>
</feature>
<feature type="compositionally biased region" description="Pro residues" evidence="1">
    <location>
        <begin position="14"/>
        <end position="34"/>
    </location>
</feature>
<evidence type="ECO:0000256" key="1">
    <source>
        <dbReference type="SAM" id="MobiDB-lite"/>
    </source>
</evidence>
<feature type="compositionally biased region" description="Pro residues" evidence="1">
    <location>
        <begin position="61"/>
        <end position="81"/>
    </location>
</feature>
<keyword evidence="2" id="KW-0472">Membrane</keyword>
<dbReference type="AlphaFoldDB" id="A0A8J2S7Z8"/>
<dbReference type="Proteomes" id="UP000789595">
    <property type="component" value="Unassembled WGS sequence"/>
</dbReference>
<feature type="transmembrane region" description="Helical" evidence="2">
    <location>
        <begin position="165"/>
        <end position="185"/>
    </location>
</feature>
<keyword evidence="2" id="KW-1133">Transmembrane helix</keyword>
<organism evidence="3 4">
    <name type="scientific">Pelagomonas calceolata</name>
    <dbReference type="NCBI Taxonomy" id="35677"/>
    <lineage>
        <taxon>Eukaryota</taxon>
        <taxon>Sar</taxon>
        <taxon>Stramenopiles</taxon>
        <taxon>Ochrophyta</taxon>
        <taxon>Pelagophyceae</taxon>
        <taxon>Pelagomonadales</taxon>
        <taxon>Pelagomonadaceae</taxon>
        <taxon>Pelagomonas</taxon>
    </lineage>
</organism>
<accession>A0A8J2S7Z8</accession>
<dbReference type="OrthoDB" id="422471at2759"/>
<feature type="region of interest" description="Disordered" evidence="1">
    <location>
        <begin position="1"/>
        <end position="90"/>
    </location>
</feature>
<sequence>MLLMTAHAQTDAPTPRPQTPPTDTPRPTPSPSPRPRNWTPSPTRSPKPTLPPTLSFSPTFAPSPAPSVSPSAAPSPHPTPQPQTAAPTQKPIPEKFPFYFTVAGVEVMKTQITFLNSLCACVFVGGTLRHLYDSLWRPKMSLVEGGLRSNRRSRRSTRRTTTEWAYGWASLDVLLVAILATAIQLPRLVRMLVRGPCKEVDGALSAFMENALGGDTTCFRLAVRIRPGMVFLAFVAVLHMVFGALAAHNGNTAVAERVAAETDLPVKRRSSFEPEAAEAAEEVKEDDKSDEKKGFSMWESISRSVTPPAPGTESPIHVKIEE</sequence>
<evidence type="ECO:0000313" key="3">
    <source>
        <dbReference type="EMBL" id="CAH0365553.1"/>
    </source>
</evidence>
<gene>
    <name evidence="3" type="ORF">PECAL_1P19990</name>
</gene>
<comment type="caution">
    <text evidence="3">The sequence shown here is derived from an EMBL/GenBank/DDBJ whole genome shotgun (WGS) entry which is preliminary data.</text>
</comment>
<evidence type="ECO:0000256" key="2">
    <source>
        <dbReference type="SAM" id="Phobius"/>
    </source>
</evidence>
<keyword evidence="2" id="KW-0812">Transmembrane</keyword>
<feature type="transmembrane region" description="Helical" evidence="2">
    <location>
        <begin position="229"/>
        <end position="247"/>
    </location>
</feature>
<dbReference type="EMBL" id="CAKKNE010000001">
    <property type="protein sequence ID" value="CAH0365553.1"/>
    <property type="molecule type" value="Genomic_DNA"/>
</dbReference>
<proteinExistence type="predicted"/>
<reference evidence="3" key="1">
    <citation type="submission" date="2021-11" db="EMBL/GenBank/DDBJ databases">
        <authorList>
            <consortium name="Genoscope - CEA"/>
            <person name="William W."/>
        </authorList>
    </citation>
    <scope>NUCLEOTIDE SEQUENCE</scope>
</reference>
<dbReference type="PRINTS" id="PR01217">
    <property type="entry name" value="PRICHEXTENSN"/>
</dbReference>
<protein>
    <submittedName>
        <fullName evidence="3">Uncharacterized protein</fullName>
    </submittedName>
</protein>